<dbReference type="SUPFAM" id="SSF81665">
    <property type="entry name" value="Calcium ATPase, transmembrane domain M"/>
    <property type="match status" value="1"/>
</dbReference>
<dbReference type="InterPro" id="IPR023299">
    <property type="entry name" value="ATPase_P-typ_cyto_dom_N"/>
</dbReference>
<dbReference type="InterPro" id="IPR018303">
    <property type="entry name" value="ATPase_P-typ_P_site"/>
</dbReference>
<dbReference type="InterPro" id="IPR059000">
    <property type="entry name" value="ATPase_P-type_domA"/>
</dbReference>
<dbReference type="SFLD" id="SFLDF00027">
    <property type="entry name" value="p-type_atpase"/>
    <property type="match status" value="1"/>
</dbReference>
<feature type="transmembrane region" description="Helical" evidence="7">
    <location>
        <begin position="598"/>
        <end position="618"/>
    </location>
</feature>
<dbReference type="InterPro" id="IPR008250">
    <property type="entry name" value="ATPase_P-typ_transduc_dom_A_sf"/>
</dbReference>
<dbReference type="Gene3D" id="2.70.150.10">
    <property type="entry name" value="Calcium-transporting ATPase, cytoplasmic transduction domain A"/>
    <property type="match status" value="1"/>
</dbReference>
<dbReference type="SUPFAM" id="SSF56784">
    <property type="entry name" value="HAD-like"/>
    <property type="match status" value="1"/>
</dbReference>
<evidence type="ECO:0000256" key="6">
    <source>
        <dbReference type="SAM" id="MobiDB-lite"/>
    </source>
</evidence>
<dbReference type="InterPro" id="IPR044492">
    <property type="entry name" value="P_typ_ATPase_HD_dom"/>
</dbReference>
<dbReference type="GO" id="GO:0016887">
    <property type="term" value="F:ATP hydrolysis activity"/>
    <property type="evidence" value="ECO:0007669"/>
    <property type="project" value="InterPro"/>
</dbReference>
<name>A0A6J5YW28_9ZZZZ</name>
<keyword evidence="3" id="KW-1278">Translocase</keyword>
<feature type="transmembrane region" description="Helical" evidence="7">
    <location>
        <begin position="662"/>
        <end position="683"/>
    </location>
</feature>
<sequence length="787" mass="83471">METKIHGLSSADVAHRRSDGRTNDVPNPTSRTISQIIKANIFTPFNLLLGILLVIILAVGEYRDALFGFVLVGNALIGIVQEVRSKRSLDALAVLNAPQATVRRDGVDESIASKDVVLDEIIVLMLGDQIVVDGEVLESTNLEIDESLLTGEAEPVDKATNDTVMSGSFVVAGSGIMRATAVGANSYAFRLSSEARRFSLVKSELRTGINRVIAIVGWMMIPVALILITSQLATHDGFVAAVQGSVAGLVAMVPEGLVLLTSIAFAVGATRLASKKVLTQELAAIEGLARVDTICLDKTGTLTEGSLSLSTVEHLGSQATSTIDPALVLAAIGASDNHPNPSLAAIVANYPDGPGWTLSNSIAFSSARKWSAAQFAEHGSWYLGAPDILLDHAASNATLATARTRMEHYASQGQRVLLLAASPSGLNGEILPNELEPTALVVLDEQLREAAPQTISYFGDQGVAVKVISGDSPVTVGAVATRCGVPGADEPIDARTLPEDQEALADVLEKHSVFGRVTPQQKRAMVHALQSRGHIVAMTGDGVNDTLALKDADVGVAMGSGSAAARAVARFVLLANDFSVFPSVVNEGRRVIANVERVANLFLTKTFYAVVLALVVGIGRFPFPFLPRHFTIISALTIGIPGFVLALSQNNRRAMSGFLRRVLRFAIPAGAITAIATLVAYLIERNADVPLDQARTVAVITLFTIAIWVLAILCRPMSWWKYVLIIAMVTGFIGTLSIPGMRNYFDLPLPDPRDIANAIGIGIVAAAIIEVGWRMTDWSIPQPATTD</sequence>
<dbReference type="EMBL" id="CAESAL010000007">
    <property type="protein sequence ID" value="CAB4333218.1"/>
    <property type="molecule type" value="Genomic_DNA"/>
</dbReference>
<dbReference type="GO" id="GO:0016020">
    <property type="term" value="C:membrane"/>
    <property type="evidence" value="ECO:0007669"/>
    <property type="project" value="UniProtKB-SubCell"/>
</dbReference>
<organism evidence="9">
    <name type="scientific">freshwater metagenome</name>
    <dbReference type="NCBI Taxonomy" id="449393"/>
    <lineage>
        <taxon>unclassified sequences</taxon>
        <taxon>metagenomes</taxon>
        <taxon>ecological metagenomes</taxon>
    </lineage>
</organism>
<dbReference type="Gene3D" id="3.40.1110.10">
    <property type="entry name" value="Calcium-transporting ATPase, cytoplasmic domain N"/>
    <property type="match status" value="1"/>
</dbReference>
<evidence type="ECO:0000256" key="7">
    <source>
        <dbReference type="SAM" id="Phobius"/>
    </source>
</evidence>
<feature type="transmembrane region" description="Helical" evidence="7">
    <location>
        <begin position="755"/>
        <end position="773"/>
    </location>
</feature>
<feature type="region of interest" description="Disordered" evidence="6">
    <location>
        <begin position="1"/>
        <end position="27"/>
    </location>
</feature>
<dbReference type="InterPro" id="IPR001757">
    <property type="entry name" value="P_typ_ATPase"/>
</dbReference>
<evidence type="ECO:0000256" key="1">
    <source>
        <dbReference type="ARBA" id="ARBA00004141"/>
    </source>
</evidence>
<dbReference type="Pfam" id="PF00702">
    <property type="entry name" value="Hydrolase"/>
    <property type="match status" value="1"/>
</dbReference>
<dbReference type="SFLD" id="SFLDG00002">
    <property type="entry name" value="C1.7:_P-type_atpase_like"/>
    <property type="match status" value="1"/>
</dbReference>
<dbReference type="Gene3D" id="3.40.50.1000">
    <property type="entry name" value="HAD superfamily/HAD-like"/>
    <property type="match status" value="1"/>
</dbReference>
<dbReference type="AlphaFoldDB" id="A0A6J5YW28"/>
<evidence type="ECO:0000256" key="2">
    <source>
        <dbReference type="ARBA" id="ARBA00022692"/>
    </source>
</evidence>
<dbReference type="SUPFAM" id="SSF81653">
    <property type="entry name" value="Calcium ATPase, transduction domain A"/>
    <property type="match status" value="1"/>
</dbReference>
<dbReference type="PRINTS" id="PR00120">
    <property type="entry name" value="HATPASE"/>
</dbReference>
<feature type="transmembrane region" description="Helical" evidence="7">
    <location>
        <begin position="212"/>
        <end position="233"/>
    </location>
</feature>
<feature type="transmembrane region" description="Helical" evidence="7">
    <location>
        <begin position="630"/>
        <end position="650"/>
    </location>
</feature>
<dbReference type="PANTHER" id="PTHR42861">
    <property type="entry name" value="CALCIUM-TRANSPORTING ATPASE"/>
    <property type="match status" value="1"/>
</dbReference>
<feature type="transmembrane region" description="Helical" evidence="7">
    <location>
        <begin position="65"/>
        <end position="83"/>
    </location>
</feature>
<comment type="subcellular location">
    <subcellularLocation>
        <location evidence="1">Membrane</location>
        <topology evidence="1">Multi-pass membrane protein</topology>
    </subcellularLocation>
</comment>
<dbReference type="PRINTS" id="PR00119">
    <property type="entry name" value="CATATPASE"/>
</dbReference>
<reference evidence="9" key="1">
    <citation type="submission" date="2020-05" db="EMBL/GenBank/DDBJ databases">
        <authorList>
            <person name="Chiriac C."/>
            <person name="Salcher M."/>
            <person name="Ghai R."/>
            <person name="Kavagutti S V."/>
        </authorList>
    </citation>
    <scope>NUCLEOTIDE SEQUENCE</scope>
</reference>
<feature type="transmembrane region" description="Helical" evidence="7">
    <location>
        <begin position="245"/>
        <end position="267"/>
    </location>
</feature>
<protein>
    <submittedName>
        <fullName evidence="9">Unannotated protein</fullName>
    </submittedName>
</protein>
<dbReference type="NCBIfam" id="TIGR01494">
    <property type="entry name" value="ATPase_P-type"/>
    <property type="match status" value="2"/>
</dbReference>
<dbReference type="Pfam" id="PF00122">
    <property type="entry name" value="E1-E2_ATPase"/>
    <property type="match status" value="1"/>
</dbReference>
<evidence type="ECO:0000259" key="8">
    <source>
        <dbReference type="Pfam" id="PF00122"/>
    </source>
</evidence>
<feature type="transmembrane region" description="Helical" evidence="7">
    <location>
        <begin position="41"/>
        <end position="59"/>
    </location>
</feature>
<dbReference type="InterPro" id="IPR023214">
    <property type="entry name" value="HAD_sf"/>
</dbReference>
<dbReference type="InterPro" id="IPR036412">
    <property type="entry name" value="HAD-like_sf"/>
</dbReference>
<feature type="compositionally biased region" description="Basic and acidic residues" evidence="6">
    <location>
        <begin position="13"/>
        <end position="22"/>
    </location>
</feature>
<dbReference type="GO" id="GO:0005524">
    <property type="term" value="F:ATP binding"/>
    <property type="evidence" value="ECO:0007669"/>
    <property type="project" value="InterPro"/>
</dbReference>
<dbReference type="SFLD" id="SFLDS00003">
    <property type="entry name" value="Haloacid_Dehalogenase"/>
    <property type="match status" value="1"/>
</dbReference>
<keyword evidence="2 7" id="KW-0812">Transmembrane</keyword>
<dbReference type="Gene3D" id="1.20.1110.10">
    <property type="entry name" value="Calcium-transporting ATPase, transmembrane domain"/>
    <property type="match status" value="1"/>
</dbReference>
<evidence type="ECO:0000256" key="4">
    <source>
        <dbReference type="ARBA" id="ARBA00022989"/>
    </source>
</evidence>
<keyword evidence="5 7" id="KW-0472">Membrane</keyword>
<gene>
    <name evidence="9" type="ORF">UFOPK3331_00375</name>
</gene>
<evidence type="ECO:0000313" key="9">
    <source>
        <dbReference type="EMBL" id="CAB4333218.1"/>
    </source>
</evidence>
<feature type="transmembrane region" description="Helical" evidence="7">
    <location>
        <begin position="720"/>
        <end position="740"/>
    </location>
</feature>
<evidence type="ECO:0000256" key="5">
    <source>
        <dbReference type="ARBA" id="ARBA00023136"/>
    </source>
</evidence>
<feature type="transmembrane region" description="Helical" evidence="7">
    <location>
        <begin position="695"/>
        <end position="713"/>
    </location>
</feature>
<feature type="domain" description="P-type ATPase A" evidence="8">
    <location>
        <begin position="95"/>
        <end position="192"/>
    </location>
</feature>
<dbReference type="InterPro" id="IPR023298">
    <property type="entry name" value="ATPase_P-typ_TM_dom_sf"/>
</dbReference>
<dbReference type="PROSITE" id="PS00154">
    <property type="entry name" value="ATPASE_E1_E2"/>
    <property type="match status" value="1"/>
</dbReference>
<proteinExistence type="predicted"/>
<evidence type="ECO:0000256" key="3">
    <source>
        <dbReference type="ARBA" id="ARBA00022967"/>
    </source>
</evidence>
<keyword evidence="4 7" id="KW-1133">Transmembrane helix</keyword>
<accession>A0A6J5YW28</accession>